<gene>
    <name evidence="2" type="ORF">GAI89_24605</name>
    <name evidence="1" type="ORF">p634-1_00227</name>
</gene>
<reference evidence="2 3" key="2">
    <citation type="submission" date="2019-12" db="EMBL/GenBank/DDBJ databases">
        <authorList>
            <consortium name="NARMS: The National Antimicrobial Resistance Monitoring System"/>
        </authorList>
    </citation>
    <scope>NUCLEOTIDE SEQUENCE [LARGE SCALE GENOMIC DNA]</scope>
    <source>
        <strain evidence="2 3">CVM N19EC0510</strain>
    </source>
</reference>
<proteinExistence type="predicted"/>
<protein>
    <submittedName>
        <fullName evidence="1">Uncharacterized protein</fullName>
    </submittedName>
</protein>
<accession>A0A2R4AB37</accession>
<dbReference type="RefSeq" id="WP_001543371.1">
    <property type="nucleotide sequence ID" value="NZ_BFKA01000136.1"/>
</dbReference>
<sequence length="73" mass="8555">MNYQGNEKMRGDVAEIANELYELWQKVERFEKEYGFNSTNLTDRLAGRLIGTMGPKLAELNRFMADVDFQFQD</sequence>
<evidence type="ECO:0000313" key="3">
    <source>
        <dbReference type="Proteomes" id="UP000531463"/>
    </source>
</evidence>
<dbReference type="AlphaFoldDB" id="A0A2R4AB37"/>
<dbReference type="EMBL" id="MG692624">
    <property type="protein sequence ID" value="AVR61850.1"/>
    <property type="molecule type" value="Genomic_DNA"/>
</dbReference>
<dbReference type="EMBL" id="AASWKH010000039">
    <property type="protein sequence ID" value="EFH6097772.1"/>
    <property type="molecule type" value="Genomic_DNA"/>
</dbReference>
<reference evidence="1" key="1">
    <citation type="journal article" date="2018" name="Vet. Microbiol.">
        <title>Longitudinal study of Escherichia coli plasmid resistance to extended-spectrum cephalosporins in free-range broilers.</title>
        <authorList>
            <person name="Baron S."/>
            <person name="Le Devendec L."/>
            <person name="Touzain F."/>
            <person name="Jouy E."/>
            <person name="Lucas P."/>
            <person name="de Boisseson C."/>
            <person name="Larvor E."/>
            <person name="Kempf I."/>
        </authorList>
    </citation>
    <scope>NUCLEOTIDE SEQUENCE</scope>
    <source>
        <strain evidence="1">634-1</strain>
        <plasmid evidence="1">p634-1</plasmid>
    </source>
</reference>
<geneLocation type="plasmid" evidence="1">
    <name>p634-1</name>
</geneLocation>
<keyword evidence="1" id="KW-0614">Plasmid</keyword>
<evidence type="ECO:0000313" key="2">
    <source>
        <dbReference type="EMBL" id="EFH6097772.1"/>
    </source>
</evidence>
<evidence type="ECO:0000313" key="1">
    <source>
        <dbReference type="EMBL" id="AVR61850.1"/>
    </source>
</evidence>
<dbReference type="Proteomes" id="UP000531463">
    <property type="component" value="Unassembled WGS sequence"/>
</dbReference>
<name>A0A2R4AB37_ECOLX</name>
<organism evidence="1">
    <name type="scientific">Escherichia coli</name>
    <dbReference type="NCBI Taxonomy" id="562"/>
    <lineage>
        <taxon>Bacteria</taxon>
        <taxon>Pseudomonadati</taxon>
        <taxon>Pseudomonadota</taxon>
        <taxon>Gammaproteobacteria</taxon>
        <taxon>Enterobacterales</taxon>
        <taxon>Enterobacteriaceae</taxon>
        <taxon>Escherichia</taxon>
    </lineage>
</organism>